<feature type="region of interest" description="Disordered" evidence="4">
    <location>
        <begin position="327"/>
        <end position="346"/>
    </location>
</feature>
<dbReference type="Pfam" id="PF14559">
    <property type="entry name" value="TPR_19"/>
    <property type="match status" value="1"/>
</dbReference>
<dbReference type="InterPro" id="IPR019734">
    <property type="entry name" value="TPR_rpt"/>
</dbReference>
<gene>
    <name evidence="5" type="ORF">L228DRAFT_221851</name>
</gene>
<evidence type="ECO:0000256" key="4">
    <source>
        <dbReference type="SAM" id="MobiDB-lite"/>
    </source>
</evidence>
<dbReference type="OrthoDB" id="421075at2759"/>
<dbReference type="PANTHER" id="PTHR15704">
    <property type="entry name" value="SUPERKILLER 3 PROTEIN-RELATED"/>
    <property type="match status" value="1"/>
</dbReference>
<accession>A0A165G7E0</accession>
<dbReference type="RefSeq" id="XP_018187379.1">
    <property type="nucleotide sequence ID" value="XM_018330283.1"/>
</dbReference>
<dbReference type="Pfam" id="PF18833">
    <property type="entry name" value="TPR_22"/>
    <property type="match status" value="1"/>
</dbReference>
<dbReference type="GO" id="GO:0006401">
    <property type="term" value="P:RNA catabolic process"/>
    <property type="evidence" value="ECO:0007669"/>
    <property type="project" value="InterPro"/>
</dbReference>
<dbReference type="PANTHER" id="PTHR15704:SF7">
    <property type="entry name" value="SUPERKILLER COMPLEX PROTEIN 3"/>
    <property type="match status" value="1"/>
</dbReference>
<evidence type="ECO:0000256" key="1">
    <source>
        <dbReference type="ARBA" id="ARBA00022737"/>
    </source>
</evidence>
<feature type="repeat" description="TPR" evidence="3">
    <location>
        <begin position="1190"/>
        <end position="1223"/>
    </location>
</feature>
<proteinExistence type="predicted"/>
<evidence type="ECO:0000313" key="6">
    <source>
        <dbReference type="Proteomes" id="UP000076632"/>
    </source>
</evidence>
<dbReference type="Proteomes" id="UP000076632">
    <property type="component" value="Unassembled WGS sequence"/>
</dbReference>
<dbReference type="Gene3D" id="1.25.40.10">
    <property type="entry name" value="Tetratricopeptide repeat domain"/>
    <property type="match status" value="5"/>
</dbReference>
<sequence length="1413" mass="156566">MSGVKAALKAAKSALDAQNYEEAVTQARIVLDIDAQSYHGNVFLGLGLARQNQNEKAITAYETAARIKPTDPLAWQGLITVYEGQQGKKIDEYRECAVKLAEIYMEADDKERCQTVIDKFISFAKKYGSRLQIKRALQVLLPSSTIYDYLEGRIQHPSLTYVRLAEITEAEEKERINREIGERRTRLGARIGQVTADVKREVLTGSDLEETYQNIIDWANEDEVRREYEEKLFRRAYEVLLVLPADQKEQKRAQIEKLANGIVILKHPFALAWETVLEWKDSESLANWDVVVLADFIRIFPDHGLSKTLKAYLTSEISPFADFEINDEEEEKSAESNDTVDGYPKPAPLSSADRLLLMTEGVGESPASPLSNRLLGDYYLFLEEYESAVENSRNARKLYMAEGRKCGLAFQHNLDAVDIILGTALVQYQAPKNHPEAKSIFNDILKRKPHSADALIGIGLILEEEEEYSAAHGFLSKALARDPENVRVRAEAAWCSALGGNYSSALPELEACLPEIHDTDPRTKDLKAKTLYRTGICWWQQDPSKAARKDRKGAYARFLGAIQTNLNFAPAYTSLGVYYADYAKDRNRARRCFQKAFELSASEIEAAERLAREFADRSDWELVELIAQRVVDSGKVRPAPGSKKKGVSWPFAALGVAELNKQEYAKSIVSFQAALRISPNDYHSWVGLGESYHNSGRYIAATKAFEQAQALQAEVNKTGKTETWFAKYMLANVKRELGEYDEAIQDYLDVLRQRPREFGVAMAHLQTLIEGAWRNIELGFFGRAADGAKKAIDLAADIAEDRYDAFNLWKAVGDACAVWSWTQSRAPLFCLEKVKHLLRISIDTQEFELFADFDGIGKDSIKSLQAIDGEVTISTILYASILAHKRAIHACAGDLHAQAVAWYNLGWTEYRAYACLGPNAPYGSKEASNFLKAAVRCFKQAIELEASNADFWNALGVATTPISPKVAQHSLVRSLHLNDRNARVWTNIGTLYILQDDFQLANDAFSRAQSADPDYAPAWIGQGFLANLLGDPKEAQLLFTHAFEIADSSSLLAKRHFALSTFDRLLTIPLPSHNVTSFIEPLFALRQLQSQSPKESSYQHLAALYLERIGDHSAAIQSLQDTCSSAEAEYEVSESTKSLAQFAVAKTDLARVQLAVHDFASAAENAGMALDLSEEDIKDLTGTGRRKCRLSAHLTLGLAHYYMKSMDDAIDAFRAALEESEGAPDVVCLLAQVLWAKGGEEERSVARDQLFDCVEKHPGHVNATLLLGVIALLDNDPDVIAAVSSDLHSLRTADGLDTLQGQKIDMVLAAIAAVSAEENNKEFEQLSELMTSVMLSPAQPHGWAELAEVGQNSFPAEMALSTTAQGVPPTGSLGSDNLAKAFARTDRAGDAQRAIMTAPWLQDGWVALGDCVA</sequence>
<dbReference type="SUPFAM" id="SSF48452">
    <property type="entry name" value="TPR-like"/>
    <property type="match status" value="3"/>
</dbReference>
<dbReference type="OMA" id="CQWELDP"/>
<evidence type="ECO:0000313" key="5">
    <source>
        <dbReference type="EMBL" id="KZF21824.1"/>
    </source>
</evidence>
<dbReference type="InterPro" id="IPR040962">
    <property type="entry name" value="TPR_22"/>
</dbReference>
<reference evidence="5 6" key="1">
    <citation type="journal article" date="2016" name="Fungal Biol.">
        <title>The genome of Xylona heveae provides a window into fungal endophytism.</title>
        <authorList>
            <person name="Gazis R."/>
            <person name="Kuo A."/>
            <person name="Riley R."/>
            <person name="LaButti K."/>
            <person name="Lipzen A."/>
            <person name="Lin J."/>
            <person name="Amirebrahimi M."/>
            <person name="Hesse C.N."/>
            <person name="Spatafora J.W."/>
            <person name="Henrissat B."/>
            <person name="Hainaut M."/>
            <person name="Grigoriev I.V."/>
            <person name="Hibbett D.S."/>
        </authorList>
    </citation>
    <scope>NUCLEOTIDE SEQUENCE [LARGE SCALE GENOMIC DNA]</scope>
    <source>
        <strain evidence="5 6">TC161</strain>
    </source>
</reference>
<dbReference type="Pfam" id="PF13432">
    <property type="entry name" value="TPR_16"/>
    <property type="match status" value="1"/>
</dbReference>
<dbReference type="GO" id="GO:0055087">
    <property type="term" value="C:Ski complex"/>
    <property type="evidence" value="ECO:0007669"/>
    <property type="project" value="InterPro"/>
</dbReference>
<protein>
    <submittedName>
        <fullName evidence="5">Putative translation repressor/antiviral protein Ski3</fullName>
    </submittedName>
</protein>
<dbReference type="InterPro" id="IPR011990">
    <property type="entry name" value="TPR-like_helical_dom_sf"/>
</dbReference>
<dbReference type="Pfam" id="PF13181">
    <property type="entry name" value="TPR_8"/>
    <property type="match status" value="3"/>
</dbReference>
<feature type="repeat" description="TPR" evidence="3">
    <location>
        <begin position="452"/>
        <end position="485"/>
    </location>
</feature>
<keyword evidence="1" id="KW-0677">Repeat</keyword>
<keyword evidence="2 3" id="KW-0802">TPR repeat</keyword>
<dbReference type="FunCoup" id="A0A165G7E0">
    <property type="interactions" value="507"/>
</dbReference>
<dbReference type="SMART" id="SM00028">
    <property type="entry name" value="TPR"/>
    <property type="match status" value="11"/>
</dbReference>
<organism evidence="5 6">
    <name type="scientific">Xylona heveae (strain CBS 132557 / TC161)</name>
    <dbReference type="NCBI Taxonomy" id="1328760"/>
    <lineage>
        <taxon>Eukaryota</taxon>
        <taxon>Fungi</taxon>
        <taxon>Dikarya</taxon>
        <taxon>Ascomycota</taxon>
        <taxon>Pezizomycotina</taxon>
        <taxon>Xylonomycetes</taxon>
        <taxon>Xylonales</taxon>
        <taxon>Xylonaceae</taxon>
        <taxon>Xylona</taxon>
    </lineage>
</organism>
<name>A0A165G7E0_XYLHT</name>
<evidence type="ECO:0000256" key="2">
    <source>
        <dbReference type="ARBA" id="ARBA00022803"/>
    </source>
</evidence>
<dbReference type="InParanoid" id="A0A165G7E0"/>
<dbReference type="EMBL" id="KV407460">
    <property type="protein sequence ID" value="KZF21824.1"/>
    <property type="molecule type" value="Genomic_DNA"/>
</dbReference>
<dbReference type="GeneID" id="28895420"/>
<feature type="repeat" description="TPR" evidence="3">
    <location>
        <begin position="724"/>
        <end position="757"/>
    </location>
</feature>
<dbReference type="STRING" id="1328760.A0A165G7E0"/>
<dbReference type="PROSITE" id="PS50005">
    <property type="entry name" value="TPR"/>
    <property type="match status" value="6"/>
</dbReference>
<keyword evidence="6" id="KW-1185">Reference proteome</keyword>
<feature type="repeat" description="TPR" evidence="3">
    <location>
        <begin position="682"/>
        <end position="715"/>
    </location>
</feature>
<dbReference type="InterPro" id="IPR039226">
    <property type="entry name" value="Ski3/TTC37"/>
</dbReference>
<feature type="repeat" description="TPR" evidence="3">
    <location>
        <begin position="982"/>
        <end position="1015"/>
    </location>
</feature>
<feature type="repeat" description="TPR" evidence="3">
    <location>
        <begin position="648"/>
        <end position="681"/>
    </location>
</feature>
<evidence type="ECO:0000256" key="3">
    <source>
        <dbReference type="PROSITE-ProRule" id="PRU00339"/>
    </source>
</evidence>